<evidence type="ECO:0000256" key="1">
    <source>
        <dbReference type="SAM" id="Coils"/>
    </source>
</evidence>
<dbReference type="EMBL" id="CP036340">
    <property type="protein sequence ID" value="QDT76346.1"/>
    <property type="molecule type" value="Genomic_DNA"/>
</dbReference>
<organism evidence="3 4">
    <name type="scientific">Lacipirellula limnantheis</name>
    <dbReference type="NCBI Taxonomy" id="2528024"/>
    <lineage>
        <taxon>Bacteria</taxon>
        <taxon>Pseudomonadati</taxon>
        <taxon>Planctomycetota</taxon>
        <taxon>Planctomycetia</taxon>
        <taxon>Pirellulales</taxon>
        <taxon>Lacipirellulaceae</taxon>
        <taxon>Lacipirellula</taxon>
    </lineage>
</organism>
<feature type="domain" description="HTH cro/C1-type" evidence="2">
    <location>
        <begin position="81"/>
        <end position="136"/>
    </location>
</feature>
<dbReference type="SMART" id="SM00530">
    <property type="entry name" value="HTH_XRE"/>
    <property type="match status" value="1"/>
</dbReference>
<dbReference type="Pfam" id="PF01381">
    <property type="entry name" value="HTH_3"/>
    <property type="match status" value="1"/>
</dbReference>
<proteinExistence type="predicted"/>
<gene>
    <name evidence="3" type="ORF">I41_55960</name>
</gene>
<accession>A0A517U6T6</accession>
<dbReference type="SUPFAM" id="SSF47413">
    <property type="entry name" value="lambda repressor-like DNA-binding domains"/>
    <property type="match status" value="1"/>
</dbReference>
<evidence type="ECO:0000259" key="2">
    <source>
        <dbReference type="PROSITE" id="PS50943"/>
    </source>
</evidence>
<geneLocation type="plasmid" evidence="4">
    <name>pi41_1</name>
</geneLocation>
<evidence type="ECO:0000313" key="3">
    <source>
        <dbReference type="EMBL" id="QDT76346.1"/>
    </source>
</evidence>
<dbReference type="GO" id="GO:0003677">
    <property type="term" value="F:DNA binding"/>
    <property type="evidence" value="ECO:0007669"/>
    <property type="project" value="InterPro"/>
</dbReference>
<dbReference type="Proteomes" id="UP000317909">
    <property type="component" value="Plasmid pI41_1"/>
</dbReference>
<dbReference type="OrthoDB" id="278386at2"/>
<dbReference type="InterPro" id="IPR010982">
    <property type="entry name" value="Lambda_DNA-bd_dom_sf"/>
</dbReference>
<dbReference type="CDD" id="cd00093">
    <property type="entry name" value="HTH_XRE"/>
    <property type="match status" value="1"/>
</dbReference>
<dbReference type="Gene3D" id="1.10.260.40">
    <property type="entry name" value="lambda repressor-like DNA-binding domains"/>
    <property type="match status" value="1"/>
</dbReference>
<sequence length="146" mass="16704">MIRSETEYQEAVKRLTDEETRLKAQRGELKKLDLSQAEIKRAMDPLQSFHEQLKEEVESYERLRRGEFEEVTNFEGMGRLLIALRISQGLSQRELAERLGVHESTVSRDERNEYHGITLERTTKVLAALGVTVSTSVQSAVVLKTA</sequence>
<dbReference type="InterPro" id="IPR001387">
    <property type="entry name" value="Cro/C1-type_HTH"/>
</dbReference>
<protein>
    <submittedName>
        <fullName evidence="3">Helix-turn-helix protein</fullName>
    </submittedName>
</protein>
<evidence type="ECO:0000313" key="4">
    <source>
        <dbReference type="Proteomes" id="UP000317909"/>
    </source>
</evidence>
<name>A0A517U6T6_9BACT</name>
<dbReference type="KEGG" id="llh:I41_55960"/>
<dbReference type="PROSITE" id="PS50943">
    <property type="entry name" value="HTH_CROC1"/>
    <property type="match status" value="1"/>
</dbReference>
<keyword evidence="4" id="KW-1185">Reference proteome</keyword>
<reference evidence="3 4" key="1">
    <citation type="submission" date="2019-02" db="EMBL/GenBank/DDBJ databases">
        <title>Deep-cultivation of Planctomycetes and their phenomic and genomic characterization uncovers novel biology.</title>
        <authorList>
            <person name="Wiegand S."/>
            <person name="Jogler M."/>
            <person name="Boedeker C."/>
            <person name="Pinto D."/>
            <person name="Vollmers J."/>
            <person name="Rivas-Marin E."/>
            <person name="Kohn T."/>
            <person name="Peeters S.H."/>
            <person name="Heuer A."/>
            <person name="Rast P."/>
            <person name="Oberbeckmann S."/>
            <person name="Bunk B."/>
            <person name="Jeske O."/>
            <person name="Meyerdierks A."/>
            <person name="Storesund J.E."/>
            <person name="Kallscheuer N."/>
            <person name="Luecker S."/>
            <person name="Lage O.M."/>
            <person name="Pohl T."/>
            <person name="Merkel B.J."/>
            <person name="Hornburger P."/>
            <person name="Mueller R.-W."/>
            <person name="Bruemmer F."/>
            <person name="Labrenz M."/>
            <person name="Spormann A.M."/>
            <person name="Op den Camp H."/>
            <person name="Overmann J."/>
            <person name="Amann R."/>
            <person name="Jetten M.S.M."/>
            <person name="Mascher T."/>
            <person name="Medema M.H."/>
            <person name="Devos D.P."/>
            <person name="Kaster A.-K."/>
            <person name="Ovreas L."/>
            <person name="Rohde M."/>
            <person name="Galperin M.Y."/>
            <person name="Jogler C."/>
        </authorList>
    </citation>
    <scope>NUCLEOTIDE SEQUENCE [LARGE SCALE GENOMIC DNA]</scope>
    <source>
        <strain evidence="3 4">I41</strain>
        <plasmid evidence="4">pi41_1</plasmid>
    </source>
</reference>
<keyword evidence="3" id="KW-0614">Plasmid</keyword>
<dbReference type="AlphaFoldDB" id="A0A517U6T6"/>
<feature type="coiled-coil region" evidence="1">
    <location>
        <begin position="5"/>
        <end position="70"/>
    </location>
</feature>
<keyword evidence="1" id="KW-0175">Coiled coil</keyword>
<dbReference type="RefSeq" id="WP_145436588.1">
    <property type="nucleotide sequence ID" value="NZ_CP036340.1"/>
</dbReference>